<dbReference type="GO" id="GO:0005886">
    <property type="term" value="C:plasma membrane"/>
    <property type="evidence" value="ECO:0007669"/>
    <property type="project" value="InterPro"/>
</dbReference>
<evidence type="ECO:0000256" key="2">
    <source>
        <dbReference type="ARBA" id="ARBA00022475"/>
    </source>
</evidence>
<gene>
    <name evidence="8" type="ORF">APHNP_1009</name>
</gene>
<keyword evidence="3 8" id="KW-0808">Transferase</keyword>
<reference evidence="8 9" key="1">
    <citation type="submission" date="2015-01" db="EMBL/GenBank/DDBJ databases">
        <title>Genome Sequencing of Rickettsiales.</title>
        <authorList>
            <person name="Daugherty S.C."/>
            <person name="Su Q."/>
            <person name="Abolude K."/>
            <person name="Beier-Sexton M."/>
            <person name="Carlyon J.A."/>
            <person name="Carter R."/>
            <person name="Day N.P."/>
            <person name="Dumler S.J."/>
            <person name="Dyachenko V."/>
            <person name="Godinez A."/>
            <person name="Kurtti T.J."/>
            <person name="Lichay M."/>
            <person name="Mullins K.E."/>
            <person name="Ott S."/>
            <person name="Pappas-Brown V."/>
            <person name="Paris D.H."/>
            <person name="Patel P."/>
            <person name="Richards A.L."/>
            <person name="Sadzewicz L."/>
            <person name="Sears K."/>
            <person name="Seidman D."/>
            <person name="Sengamalay N."/>
            <person name="Stenos J."/>
            <person name="Tallon L.J."/>
            <person name="Vincent G."/>
            <person name="Fraser C.M."/>
            <person name="Munderloh U."/>
            <person name="Dunning-Hotopp J.C."/>
        </authorList>
    </citation>
    <scope>NUCLEOTIDE SEQUENCE [LARGE SCALE GENOMIC DNA]</scope>
    <source>
        <strain evidence="8 9">ApNP</strain>
    </source>
</reference>
<evidence type="ECO:0000256" key="3">
    <source>
        <dbReference type="ARBA" id="ARBA00022679"/>
    </source>
</evidence>
<dbReference type="InterPro" id="IPR001640">
    <property type="entry name" value="Lgt"/>
</dbReference>
<dbReference type="Proteomes" id="UP000033385">
    <property type="component" value="Unassembled WGS sequence"/>
</dbReference>
<dbReference type="PANTHER" id="PTHR30589:SF0">
    <property type="entry name" value="PHOSPHATIDYLGLYCEROL--PROLIPOPROTEIN DIACYLGLYCERYL TRANSFERASE"/>
    <property type="match status" value="1"/>
</dbReference>
<proteinExistence type="inferred from homology"/>
<dbReference type="EMBL" id="LANW01000001">
    <property type="protein sequence ID" value="KJV66666.1"/>
    <property type="molecule type" value="Genomic_DNA"/>
</dbReference>
<keyword evidence="4 7" id="KW-0812">Transmembrane</keyword>
<organism evidence="8 9">
    <name type="scientific">Anaplasma phagocytophilum str. ApNP</name>
    <dbReference type="NCBI Taxonomy" id="1359153"/>
    <lineage>
        <taxon>Bacteria</taxon>
        <taxon>Pseudomonadati</taxon>
        <taxon>Pseudomonadota</taxon>
        <taxon>Alphaproteobacteria</taxon>
        <taxon>Rickettsiales</taxon>
        <taxon>Anaplasmataceae</taxon>
        <taxon>Anaplasma</taxon>
        <taxon>phagocytophilum group</taxon>
    </lineage>
</organism>
<keyword evidence="5 7" id="KW-1133">Transmembrane helix</keyword>
<dbReference type="PANTHER" id="PTHR30589">
    <property type="entry name" value="PROLIPOPROTEIN DIACYLGLYCERYL TRANSFERASE"/>
    <property type="match status" value="1"/>
</dbReference>
<evidence type="ECO:0000256" key="7">
    <source>
        <dbReference type="SAM" id="Phobius"/>
    </source>
</evidence>
<dbReference type="PATRIC" id="fig|1359153.3.peg.1040"/>
<evidence type="ECO:0000256" key="5">
    <source>
        <dbReference type="ARBA" id="ARBA00022989"/>
    </source>
</evidence>
<evidence type="ECO:0000256" key="6">
    <source>
        <dbReference type="ARBA" id="ARBA00023136"/>
    </source>
</evidence>
<evidence type="ECO:0000256" key="4">
    <source>
        <dbReference type="ARBA" id="ARBA00022692"/>
    </source>
</evidence>
<comment type="similarity">
    <text evidence="1">Belongs to the Lgt family.</text>
</comment>
<evidence type="ECO:0000313" key="8">
    <source>
        <dbReference type="EMBL" id="KJV66666.1"/>
    </source>
</evidence>
<dbReference type="AlphaFoldDB" id="A0A0F3NFY6"/>
<accession>A0A0F3NFY6</accession>
<dbReference type="Pfam" id="PF01790">
    <property type="entry name" value="LGT"/>
    <property type="match status" value="1"/>
</dbReference>
<keyword evidence="2" id="KW-1003">Cell membrane</keyword>
<dbReference type="GO" id="GO:0042158">
    <property type="term" value="P:lipoprotein biosynthetic process"/>
    <property type="evidence" value="ECO:0007669"/>
    <property type="project" value="InterPro"/>
</dbReference>
<feature type="transmembrane region" description="Helical" evidence="7">
    <location>
        <begin position="30"/>
        <end position="52"/>
    </location>
</feature>
<sequence length="62" mass="6992">MGAIIGGRAVYVLVYNPDFYFQFPLEIIKIWHGGMSFHGGFIGSITCTFAVCKKRKIAFARF</sequence>
<name>A0A0F3NFY6_ANAPH</name>
<evidence type="ECO:0000313" key="9">
    <source>
        <dbReference type="Proteomes" id="UP000033385"/>
    </source>
</evidence>
<protein>
    <submittedName>
        <fullName evidence="8">Prolipodiacylglyceryl transferase family protein</fullName>
    </submittedName>
</protein>
<evidence type="ECO:0000256" key="1">
    <source>
        <dbReference type="ARBA" id="ARBA00007150"/>
    </source>
</evidence>
<comment type="caution">
    <text evidence="8">The sequence shown here is derived from an EMBL/GenBank/DDBJ whole genome shotgun (WGS) entry which is preliminary data.</text>
</comment>
<keyword evidence="6 7" id="KW-0472">Membrane</keyword>
<dbReference type="GO" id="GO:0008961">
    <property type="term" value="F:phosphatidylglycerol-prolipoprotein diacylglyceryl transferase activity"/>
    <property type="evidence" value="ECO:0007669"/>
    <property type="project" value="InterPro"/>
</dbReference>